<dbReference type="SUPFAM" id="SSF53850">
    <property type="entry name" value="Periplasmic binding protein-like II"/>
    <property type="match status" value="1"/>
</dbReference>
<name>A0ABP7PRK1_9GAMM</name>
<keyword evidence="2" id="KW-0805">Transcription regulation</keyword>
<evidence type="ECO:0000313" key="6">
    <source>
        <dbReference type="EMBL" id="GAA3969916.1"/>
    </source>
</evidence>
<organism evidence="6 7">
    <name type="scientific">Allohahella marinimesophila</name>
    <dbReference type="NCBI Taxonomy" id="1054972"/>
    <lineage>
        <taxon>Bacteria</taxon>
        <taxon>Pseudomonadati</taxon>
        <taxon>Pseudomonadota</taxon>
        <taxon>Gammaproteobacteria</taxon>
        <taxon>Oceanospirillales</taxon>
        <taxon>Hahellaceae</taxon>
        <taxon>Allohahella</taxon>
    </lineage>
</organism>
<comment type="caution">
    <text evidence="6">The sequence shown here is derived from an EMBL/GenBank/DDBJ whole genome shotgun (WGS) entry which is preliminary data.</text>
</comment>
<dbReference type="InterPro" id="IPR005119">
    <property type="entry name" value="LysR_subst-bd"/>
</dbReference>
<keyword evidence="7" id="KW-1185">Reference proteome</keyword>
<dbReference type="InterPro" id="IPR000847">
    <property type="entry name" value="LysR_HTH_N"/>
</dbReference>
<dbReference type="Proteomes" id="UP001501337">
    <property type="component" value="Unassembled WGS sequence"/>
</dbReference>
<evidence type="ECO:0000313" key="7">
    <source>
        <dbReference type="Proteomes" id="UP001501337"/>
    </source>
</evidence>
<evidence type="ECO:0000256" key="1">
    <source>
        <dbReference type="ARBA" id="ARBA00009437"/>
    </source>
</evidence>
<protein>
    <submittedName>
        <fullName evidence="6">LysR substrate-binding domain-containing protein</fullName>
    </submittedName>
</protein>
<feature type="domain" description="HTH lysR-type" evidence="5">
    <location>
        <begin position="1"/>
        <end position="58"/>
    </location>
</feature>
<dbReference type="RefSeq" id="WP_344807706.1">
    <property type="nucleotide sequence ID" value="NZ_BAABBO010000012.1"/>
</dbReference>
<dbReference type="Pfam" id="PF03466">
    <property type="entry name" value="LysR_substrate"/>
    <property type="match status" value="1"/>
</dbReference>
<dbReference type="PANTHER" id="PTHR30419">
    <property type="entry name" value="HTH-TYPE TRANSCRIPTIONAL REGULATOR YBHD"/>
    <property type="match status" value="1"/>
</dbReference>
<evidence type="ECO:0000256" key="4">
    <source>
        <dbReference type="ARBA" id="ARBA00023163"/>
    </source>
</evidence>
<comment type="similarity">
    <text evidence="1">Belongs to the LysR transcriptional regulatory family.</text>
</comment>
<proteinExistence type="inferred from homology"/>
<dbReference type="EMBL" id="BAABBO010000012">
    <property type="protein sequence ID" value="GAA3969916.1"/>
    <property type="molecule type" value="Genomic_DNA"/>
</dbReference>
<dbReference type="InterPro" id="IPR036388">
    <property type="entry name" value="WH-like_DNA-bd_sf"/>
</dbReference>
<keyword evidence="4" id="KW-0804">Transcription</keyword>
<keyword evidence="3" id="KW-0238">DNA-binding</keyword>
<dbReference type="InterPro" id="IPR036390">
    <property type="entry name" value="WH_DNA-bd_sf"/>
</dbReference>
<evidence type="ECO:0000256" key="2">
    <source>
        <dbReference type="ARBA" id="ARBA00023015"/>
    </source>
</evidence>
<accession>A0ABP7PRK1</accession>
<dbReference type="Gene3D" id="1.10.10.10">
    <property type="entry name" value="Winged helix-like DNA-binding domain superfamily/Winged helix DNA-binding domain"/>
    <property type="match status" value="1"/>
</dbReference>
<dbReference type="Pfam" id="PF00126">
    <property type="entry name" value="HTH_1"/>
    <property type="match status" value="1"/>
</dbReference>
<dbReference type="SUPFAM" id="SSF46785">
    <property type="entry name" value="Winged helix' DNA-binding domain"/>
    <property type="match status" value="1"/>
</dbReference>
<evidence type="ECO:0000256" key="3">
    <source>
        <dbReference type="ARBA" id="ARBA00023125"/>
    </source>
</evidence>
<dbReference type="Gene3D" id="3.40.190.290">
    <property type="match status" value="1"/>
</dbReference>
<dbReference type="PROSITE" id="PS50931">
    <property type="entry name" value="HTH_LYSR"/>
    <property type="match status" value="1"/>
</dbReference>
<sequence>MDIKQLRLFIQVAEVGSLSGASRLTDLSQPSIGRVIRQLETELKVTLFRRTGRGVVLTEAGLLVQQHARTLLDDATALEQALAVQSASVSGSLAFGLPPSIGVRLTGGLVEQYRQAYPKVHLSIFETLSGDLQERLLDGSLNLAILYGSSISASLATVSLGTEDLQLICRSGQPEAEQVSISFREMLQLPLILPGRRHGLRALLEQTAFREALTFTTDIEVDSLRVQLELVSRGLGYTILPSQTLKASHARDLVAVPIVAPTPRRQCVLAWSRDRALAPAAGVMRELVVRLFGQN</sequence>
<gene>
    <name evidence="6" type="ORF">GCM10022278_29510</name>
</gene>
<dbReference type="PANTHER" id="PTHR30419:SF30">
    <property type="entry name" value="LYSR FAMILY TRANSCRIPTIONAL REGULATOR"/>
    <property type="match status" value="1"/>
</dbReference>
<reference evidence="7" key="1">
    <citation type="journal article" date="2019" name="Int. J. Syst. Evol. Microbiol.">
        <title>The Global Catalogue of Microorganisms (GCM) 10K type strain sequencing project: providing services to taxonomists for standard genome sequencing and annotation.</title>
        <authorList>
            <consortium name="The Broad Institute Genomics Platform"/>
            <consortium name="The Broad Institute Genome Sequencing Center for Infectious Disease"/>
            <person name="Wu L."/>
            <person name="Ma J."/>
        </authorList>
    </citation>
    <scope>NUCLEOTIDE SEQUENCE [LARGE SCALE GENOMIC DNA]</scope>
    <source>
        <strain evidence="7">JCM 17555</strain>
    </source>
</reference>
<dbReference type="InterPro" id="IPR050950">
    <property type="entry name" value="HTH-type_LysR_regulators"/>
</dbReference>
<evidence type="ECO:0000259" key="5">
    <source>
        <dbReference type="PROSITE" id="PS50931"/>
    </source>
</evidence>